<protein>
    <submittedName>
        <fullName evidence="1">Uncharacterized protein</fullName>
    </submittedName>
</protein>
<gene>
    <name evidence="1" type="ORF">JR316_0004737</name>
</gene>
<evidence type="ECO:0000313" key="2">
    <source>
        <dbReference type="Proteomes" id="UP000664032"/>
    </source>
</evidence>
<comment type="caution">
    <text evidence="1">The sequence shown here is derived from an EMBL/GenBank/DDBJ whole genome shotgun (WGS) entry which is preliminary data.</text>
</comment>
<accession>A0ACB8H4Q3</accession>
<organism evidence="1 2">
    <name type="scientific">Psilocybe cubensis</name>
    <name type="common">Psychedelic mushroom</name>
    <name type="synonym">Stropharia cubensis</name>
    <dbReference type="NCBI Taxonomy" id="181762"/>
    <lineage>
        <taxon>Eukaryota</taxon>
        <taxon>Fungi</taxon>
        <taxon>Dikarya</taxon>
        <taxon>Basidiomycota</taxon>
        <taxon>Agaricomycotina</taxon>
        <taxon>Agaricomycetes</taxon>
        <taxon>Agaricomycetidae</taxon>
        <taxon>Agaricales</taxon>
        <taxon>Agaricineae</taxon>
        <taxon>Strophariaceae</taxon>
        <taxon>Psilocybe</taxon>
    </lineage>
</organism>
<evidence type="ECO:0000313" key="1">
    <source>
        <dbReference type="EMBL" id="KAH9482637.1"/>
    </source>
</evidence>
<proteinExistence type="predicted"/>
<name>A0ACB8H4Q3_PSICU</name>
<dbReference type="Proteomes" id="UP000664032">
    <property type="component" value="Unassembled WGS sequence"/>
</dbReference>
<sequence length="154" mass="17824">MEMVPAVFLPQEYAEVVDLEIANISVSDQQNREFNSLYPLLLCCHPRLISTDILRAPREKLEESCNNVISGLVNYDLHIVAARYARYQRSLAIDDPVAQKAAEMMEDSNYVVELELCHNKDGKPQRPFECRLCGYRAEKQTVKRHMLRMHLKSK</sequence>
<keyword evidence="2" id="KW-1185">Reference proteome</keyword>
<reference evidence="1" key="1">
    <citation type="submission" date="2021-10" db="EMBL/GenBank/DDBJ databases">
        <title>Psilocybe cubensis genome.</title>
        <authorList>
            <person name="Mckernan K.J."/>
            <person name="Crawford S."/>
            <person name="Trippe A."/>
            <person name="Kane L.T."/>
            <person name="Mclaughlin S."/>
        </authorList>
    </citation>
    <scope>NUCLEOTIDE SEQUENCE</scope>
    <source>
        <strain evidence="1">MGC-MH-2018</strain>
    </source>
</reference>
<dbReference type="EMBL" id="JAFIQS020000004">
    <property type="protein sequence ID" value="KAH9482637.1"/>
    <property type="molecule type" value="Genomic_DNA"/>
</dbReference>